<reference evidence="2" key="1">
    <citation type="journal article" date="2020" name="Nature">
        <title>Giant virus diversity and host interactions through global metagenomics.</title>
        <authorList>
            <person name="Schulz F."/>
            <person name="Roux S."/>
            <person name="Paez-Espino D."/>
            <person name="Jungbluth S."/>
            <person name="Walsh D.A."/>
            <person name="Denef V.J."/>
            <person name="McMahon K.D."/>
            <person name="Konstantinidis K.T."/>
            <person name="Eloe-Fadrosh E.A."/>
            <person name="Kyrpides N.C."/>
            <person name="Woyke T."/>
        </authorList>
    </citation>
    <scope>NUCLEOTIDE SEQUENCE</scope>
    <source>
        <strain evidence="2">GVMAG-M-3300018428-16</strain>
    </source>
</reference>
<dbReference type="InterPro" id="IPR029044">
    <property type="entry name" value="Nucleotide-diphossugar_trans"/>
</dbReference>
<protein>
    <recommendedName>
        <fullName evidence="1">Nucleotide-diphospho-sugar transferase domain-containing protein</fullName>
    </recommendedName>
</protein>
<evidence type="ECO:0000259" key="1">
    <source>
        <dbReference type="Pfam" id="PF03407"/>
    </source>
</evidence>
<dbReference type="AlphaFoldDB" id="A0A6C0BRD3"/>
<organism evidence="2">
    <name type="scientific">viral metagenome</name>
    <dbReference type="NCBI Taxonomy" id="1070528"/>
    <lineage>
        <taxon>unclassified sequences</taxon>
        <taxon>metagenomes</taxon>
        <taxon>organismal metagenomes</taxon>
    </lineage>
</organism>
<dbReference type="InterPro" id="IPR052636">
    <property type="entry name" value="UDP-D-xylose:L-fucose_XylT"/>
</dbReference>
<dbReference type="EMBL" id="MN739236">
    <property type="protein sequence ID" value="QHS94995.1"/>
    <property type="molecule type" value="Genomic_DNA"/>
</dbReference>
<dbReference type="PANTHER" id="PTHR47032">
    <property type="entry name" value="UDP-D-XYLOSE:L-FUCOSE ALPHA-1,3-D-XYLOSYLTRANSFERASE-RELATED"/>
    <property type="match status" value="1"/>
</dbReference>
<dbReference type="Pfam" id="PF03407">
    <property type="entry name" value="Nucleotid_trans"/>
    <property type="match status" value="1"/>
</dbReference>
<name>A0A6C0BRD3_9ZZZZ</name>
<dbReference type="Gene3D" id="3.90.550.10">
    <property type="entry name" value="Spore Coat Polysaccharide Biosynthesis Protein SpsA, Chain A"/>
    <property type="match status" value="1"/>
</dbReference>
<dbReference type="GO" id="GO:0005794">
    <property type="term" value="C:Golgi apparatus"/>
    <property type="evidence" value="ECO:0007669"/>
    <property type="project" value="TreeGrafter"/>
</dbReference>
<dbReference type="GO" id="GO:0016757">
    <property type="term" value="F:glycosyltransferase activity"/>
    <property type="evidence" value="ECO:0007669"/>
    <property type="project" value="TreeGrafter"/>
</dbReference>
<dbReference type="InterPro" id="IPR005069">
    <property type="entry name" value="Nucl-diP-sugar_transferase"/>
</dbReference>
<feature type="domain" description="Nucleotide-diphospho-sugar transferase" evidence="1">
    <location>
        <begin position="274"/>
        <end position="464"/>
    </location>
</feature>
<accession>A0A6C0BRD3</accession>
<proteinExistence type="predicted"/>
<sequence length="478" mass="56317">MTFDEWCNFKIPLNEVIINCSVQSGGDLMLPFPIGISISCQLKYIDNLNKTITDNRNQINSKLYSLSINANTDRKRRGDWGGNKQPITRQSILNTLHARSFTQTTKGSAFFGDLLLSKFVFSPEGNGIDTHRTYESLVFKCIPICEHNEDIKKKFQGLPIIYTTDYTEITTEYLNKKYEEMKNTKYDFSRLFLSFYDDDTQKQIISNANFWVNKFRGNFGAGCAYPMDIRSLPDLKDIHRKLSFMTVTNSGYRNMTLNCLKSYKMININLDLKIFCFDKDCYEYLKDKTSRVILYEDYFGHETSYADKNWNEYTARKLDIMHSELQKYDFVLFTDGDIVFENAYFLIDAYRRMLNNPSVELFIQHEYPRSGPCSGFYIIRKTPNTLNLFSKKTLIEKQAYSKNDQGYIGELMTQKLLSFQYLPDAQYPNGNYIKEIDKKERKDTDPYLRHYNFIKGAEEKRRRMISHNRWYMGSLNYK</sequence>
<evidence type="ECO:0000313" key="2">
    <source>
        <dbReference type="EMBL" id="QHS94995.1"/>
    </source>
</evidence>
<dbReference type="PANTHER" id="PTHR47032:SF1">
    <property type="entry name" value="UDP-D-XYLOSE:L-FUCOSE ALPHA-1,3-D-XYLOSYLTRANSFERASE-RELATED"/>
    <property type="match status" value="1"/>
</dbReference>
<dbReference type="SUPFAM" id="SSF53448">
    <property type="entry name" value="Nucleotide-diphospho-sugar transferases"/>
    <property type="match status" value="1"/>
</dbReference>